<feature type="region of interest" description="Disordered" evidence="1">
    <location>
        <begin position="123"/>
        <end position="222"/>
    </location>
</feature>
<dbReference type="Proteomes" id="UP001189429">
    <property type="component" value="Unassembled WGS sequence"/>
</dbReference>
<gene>
    <name evidence="2" type="ORF">PCOR1329_LOCUS19028</name>
</gene>
<name>A0ABN9RBK6_9DINO</name>
<evidence type="ECO:0008006" key="4">
    <source>
        <dbReference type="Google" id="ProtNLM"/>
    </source>
</evidence>
<dbReference type="SUPFAM" id="SSF47729">
    <property type="entry name" value="IHF-like DNA-binding proteins"/>
    <property type="match status" value="1"/>
</dbReference>
<accession>A0ABN9RBK6</accession>
<sequence length="222" mass="23696">MVKKMTGSRFSEEKFYKSQCHKSASPLVLSRRISHSAGADACTVMACMSAIKATIIAELDENGSVVLPGIGLFEKKVQHATLGGVRNVFGKWVAVSPKPLEVHIRFKPFSELEDVLKDKLAHKFPRGSPAPADPPGIRARDIGTDTHATGSDSSSLSKDGGDIDPTTTLRGEVNDASIPPTAFYPEDMAAAGLPNGELPEHPASAARGPRRLLRGSLVSERQ</sequence>
<proteinExistence type="predicted"/>
<evidence type="ECO:0000313" key="2">
    <source>
        <dbReference type="EMBL" id="CAK0815896.1"/>
    </source>
</evidence>
<dbReference type="InterPro" id="IPR010992">
    <property type="entry name" value="IHF-like_DNA-bd_dom_sf"/>
</dbReference>
<protein>
    <recommendedName>
        <fullName evidence="4">HU domain-containing protein</fullName>
    </recommendedName>
</protein>
<evidence type="ECO:0000256" key="1">
    <source>
        <dbReference type="SAM" id="MobiDB-lite"/>
    </source>
</evidence>
<keyword evidence="3" id="KW-1185">Reference proteome</keyword>
<dbReference type="EMBL" id="CAUYUJ010006034">
    <property type="protein sequence ID" value="CAK0815896.1"/>
    <property type="molecule type" value="Genomic_DNA"/>
</dbReference>
<comment type="caution">
    <text evidence="2">The sequence shown here is derived from an EMBL/GenBank/DDBJ whole genome shotgun (WGS) entry which is preliminary data.</text>
</comment>
<evidence type="ECO:0000313" key="3">
    <source>
        <dbReference type="Proteomes" id="UP001189429"/>
    </source>
</evidence>
<reference evidence="2" key="1">
    <citation type="submission" date="2023-10" db="EMBL/GenBank/DDBJ databases">
        <authorList>
            <person name="Chen Y."/>
            <person name="Shah S."/>
            <person name="Dougan E. K."/>
            <person name="Thang M."/>
            <person name="Chan C."/>
        </authorList>
    </citation>
    <scope>NUCLEOTIDE SEQUENCE [LARGE SCALE GENOMIC DNA]</scope>
</reference>
<organism evidence="2 3">
    <name type="scientific">Prorocentrum cordatum</name>
    <dbReference type="NCBI Taxonomy" id="2364126"/>
    <lineage>
        <taxon>Eukaryota</taxon>
        <taxon>Sar</taxon>
        <taxon>Alveolata</taxon>
        <taxon>Dinophyceae</taxon>
        <taxon>Prorocentrales</taxon>
        <taxon>Prorocentraceae</taxon>
        <taxon>Prorocentrum</taxon>
    </lineage>
</organism>